<dbReference type="AlphaFoldDB" id="A0A6C0FYW1"/>
<proteinExistence type="predicted"/>
<evidence type="ECO:0000313" key="2">
    <source>
        <dbReference type="EMBL" id="QHT59400.1"/>
    </source>
</evidence>
<sequence>MENAEYAVWAVNDGEKVLKDDLANPNKDGNSVWDGQTIRLFGARNETIAFQVIVETGDAEAAGIYVELSGLVHAEHGECRIENAAALDADPTNYVGRRIEVFTQHYLYVAPDLSTAPQWFYAESAPPLHRSGWIPDALIPADARPRLGGQPVRVPARSNQGFWIDIYIPREEAMKPGIYRGAVTVRSEAAVIRTLPVELRLYDFALPDENHSLTFVYANDVSEYYPETPDIQDRFRRMAHRHRFDLVGAEPHGKPFDAELLARYAPYLDGSFFTKANGYEGPGEQIGEGVFPIGMYGSKVLGTEPEAMREEADKWVAYFEELKWPGTYFCYLIDEPLPAKYDWIREQAAIVRGSAGAGKRLPFFTTRRYTPELEGAIDIWCAHSVDAESVRHGRESGDKLWFYNGYRPYHGSLILEAEAVDMRVNSWLRFRYGIDGYFVWHGTHWRHNHQGPRGRWNQNVYGYAVTFMYVAKDESAYYGEDGVHFGNGDGLLFYPGREPFFREQDRGVDGPISSIRMKNLRRGIQDYEYLWLAAQRGRRAEADAIAREAVPAGMHETDPNGRASWSSVGSRWDEYRRQAAELIASASVEQAKA</sequence>
<dbReference type="KEGG" id="plyc:GXP70_05050"/>
<organism evidence="2 3">
    <name type="scientific">Paenibacillus lycopersici</name>
    <dbReference type="NCBI Taxonomy" id="2704462"/>
    <lineage>
        <taxon>Bacteria</taxon>
        <taxon>Bacillati</taxon>
        <taxon>Bacillota</taxon>
        <taxon>Bacilli</taxon>
        <taxon>Bacillales</taxon>
        <taxon>Paenibacillaceae</taxon>
        <taxon>Paenibacillus</taxon>
    </lineage>
</organism>
<dbReference type="Pfam" id="PF13320">
    <property type="entry name" value="GH123_cat"/>
    <property type="match status" value="1"/>
</dbReference>
<protein>
    <submittedName>
        <fullName evidence="2">DUF4091 domain-containing protein</fullName>
    </submittedName>
</protein>
<accession>A0A6C0FYW1</accession>
<dbReference type="InterPro" id="IPR025150">
    <property type="entry name" value="GH123_cat"/>
</dbReference>
<reference evidence="2 3" key="1">
    <citation type="submission" date="2020-01" db="EMBL/GenBank/DDBJ databases">
        <title>Paenibacillus sp. nov., isolated from tomato rhizosphere.</title>
        <authorList>
            <person name="Weon H.-Y."/>
            <person name="Lee S.A."/>
        </authorList>
    </citation>
    <scope>NUCLEOTIDE SEQUENCE [LARGE SCALE GENOMIC DNA]</scope>
    <source>
        <strain evidence="2 3">12200R-189</strain>
    </source>
</reference>
<feature type="domain" description="Glycoside hydrolase 123 catalytic" evidence="1">
    <location>
        <begin position="376"/>
        <end position="530"/>
    </location>
</feature>
<dbReference type="RefSeq" id="WP_162355466.1">
    <property type="nucleotide sequence ID" value="NZ_CP048209.1"/>
</dbReference>
<dbReference type="EMBL" id="CP048209">
    <property type="protein sequence ID" value="QHT59400.1"/>
    <property type="molecule type" value="Genomic_DNA"/>
</dbReference>
<evidence type="ECO:0000259" key="1">
    <source>
        <dbReference type="Pfam" id="PF13320"/>
    </source>
</evidence>
<name>A0A6C0FYW1_9BACL</name>
<gene>
    <name evidence="2" type="ORF">GXP70_05050</name>
</gene>
<evidence type="ECO:0000313" key="3">
    <source>
        <dbReference type="Proteomes" id="UP000476064"/>
    </source>
</evidence>
<keyword evidence="3" id="KW-1185">Reference proteome</keyword>
<dbReference type="Proteomes" id="UP000476064">
    <property type="component" value="Chromosome"/>
</dbReference>